<gene>
    <name evidence="4" type="ORF">ENUP19_0238G0015</name>
</gene>
<dbReference type="InterPro" id="IPR019448">
    <property type="entry name" value="NT-C2"/>
</dbReference>
<dbReference type="PROSITE" id="PS51126">
    <property type="entry name" value="DILUTE"/>
    <property type="match status" value="1"/>
</dbReference>
<organism evidence="4 5">
    <name type="scientific">Entamoeba nuttalli</name>
    <dbReference type="NCBI Taxonomy" id="412467"/>
    <lineage>
        <taxon>Eukaryota</taxon>
        <taxon>Amoebozoa</taxon>
        <taxon>Evosea</taxon>
        <taxon>Archamoebae</taxon>
        <taxon>Mastigamoebida</taxon>
        <taxon>Entamoebidae</taxon>
        <taxon>Entamoeba</taxon>
    </lineage>
</organism>
<keyword evidence="5" id="KW-1185">Reference proteome</keyword>
<evidence type="ECO:0000313" key="5">
    <source>
        <dbReference type="Proteomes" id="UP001628156"/>
    </source>
</evidence>
<dbReference type="InterPro" id="IPR002710">
    <property type="entry name" value="Dilute_dom"/>
</dbReference>
<dbReference type="PROSITE" id="PS51840">
    <property type="entry name" value="C2_NT"/>
    <property type="match status" value="1"/>
</dbReference>
<dbReference type="EMBL" id="BAAFRS010000238">
    <property type="protein sequence ID" value="GAB1225007.1"/>
    <property type="molecule type" value="Genomic_DNA"/>
</dbReference>
<feature type="region of interest" description="Disordered" evidence="1">
    <location>
        <begin position="158"/>
        <end position="209"/>
    </location>
</feature>
<evidence type="ECO:0000313" key="4">
    <source>
        <dbReference type="EMBL" id="GAB1225007.1"/>
    </source>
</evidence>
<protein>
    <recommendedName>
        <fullName evidence="6">Dilute domain-containing protein</fullName>
    </recommendedName>
</protein>
<evidence type="ECO:0000256" key="1">
    <source>
        <dbReference type="SAM" id="MobiDB-lite"/>
    </source>
</evidence>
<dbReference type="Pfam" id="PF10358">
    <property type="entry name" value="NT-C2"/>
    <property type="match status" value="1"/>
</dbReference>
<feature type="domain" description="Dilute" evidence="2">
    <location>
        <begin position="308"/>
        <end position="535"/>
    </location>
</feature>
<evidence type="ECO:0000259" key="3">
    <source>
        <dbReference type="PROSITE" id="PS51840"/>
    </source>
</evidence>
<evidence type="ECO:0000259" key="2">
    <source>
        <dbReference type="PROSITE" id="PS51126"/>
    </source>
</evidence>
<dbReference type="Proteomes" id="UP001628156">
    <property type="component" value="Unassembled WGS sequence"/>
</dbReference>
<accession>A0ABQ0DQG2</accession>
<comment type="caution">
    <text evidence="4">The sequence shown here is derived from an EMBL/GenBank/DDBJ whole genome shotgun (WGS) entry which is preliminary data.</text>
</comment>
<feature type="domain" description="C2 NT-type" evidence="3">
    <location>
        <begin position="1"/>
        <end position="133"/>
    </location>
</feature>
<proteinExistence type="predicted"/>
<name>A0ABQ0DQG2_9EUKA</name>
<evidence type="ECO:0008006" key="6">
    <source>
        <dbReference type="Google" id="ProtNLM"/>
    </source>
</evidence>
<sequence length="581" mass="66621">MSHRKIDVKLTIQKVFSSAPESSLSQFGFITCTYSRGDITETTQPFEINKDLNQTFNFLSTFIVKSQKEGTYKEKELQFVIKTVTKKKELFKTSVNLSKFVNSITTSQILNFTYKNLPMQLLYSLQFSGQVHQITKTSQIPQLKRQITSITIPLEKQSAMASSITPTTSTPSKQTTASSQISSGLARSARDARSQNCSSRGDFSGGSVDISRRVGHQRVKSAFSQRPIFLSEMNEVQKENLPEDEAKFVDDIKQVTSLMQFDLESKNMPMTNTLMSELIFEILIKKKAFDGKEDLLEATNTALEETISNDLLFVKQAIYLYSSISRLCLLFKKEYEKSSSSQIGNFIKVLSESIKKLYTKLFEIIKKDLQKLMELIFNKSLMSCDELINFIDDLRKMFEQMRVTKVFINIFVEDLLREINILFIEEVVNPSKKNCCTTIGMNSVMIISFLQDYFRKPHIFQIDCKDQFSVISETSRVLLLNDKSILSDNEARTNICPHLSLAKITSILENLIVKTDQEELSVKKVISQITNTDNFTIVKFDYSDPLLNEYKLNETINKNENWEFIPFDLSTTPLIGRNYFK</sequence>
<feature type="compositionally biased region" description="Low complexity" evidence="1">
    <location>
        <begin position="161"/>
        <end position="180"/>
    </location>
</feature>
<reference evidence="4 5" key="1">
    <citation type="journal article" date="2019" name="PLoS Negl. Trop. Dis.">
        <title>Whole genome sequencing of Entamoeba nuttalli reveals mammalian host-related molecular signatures and a novel octapeptide-repeat surface protein.</title>
        <authorList>
            <person name="Tanaka M."/>
            <person name="Makiuchi T."/>
            <person name="Komiyama T."/>
            <person name="Shiina T."/>
            <person name="Osaki K."/>
            <person name="Tachibana H."/>
        </authorList>
    </citation>
    <scope>NUCLEOTIDE SEQUENCE [LARGE SCALE GENOMIC DNA]</scope>
    <source>
        <strain evidence="4 5">P19-061405</strain>
    </source>
</reference>
<dbReference type="Pfam" id="PF01843">
    <property type="entry name" value="DIL"/>
    <property type="match status" value="1"/>
</dbReference>